<dbReference type="GO" id="GO:0016020">
    <property type="term" value="C:membrane"/>
    <property type="evidence" value="ECO:0007669"/>
    <property type="project" value="TreeGrafter"/>
</dbReference>
<evidence type="ECO:0000259" key="1">
    <source>
        <dbReference type="Pfam" id="PF00561"/>
    </source>
</evidence>
<dbReference type="STRING" id="1703345.A3860_19855"/>
<evidence type="ECO:0000313" key="3">
    <source>
        <dbReference type="Proteomes" id="UP000192796"/>
    </source>
</evidence>
<accession>A0A1V9G1Q3</accession>
<dbReference type="PANTHER" id="PTHR43798:SF24">
    <property type="entry name" value="CIS-3-ALKYL-4-ALKYLOXETAN-2-ONE DECARBOXYLASE"/>
    <property type="match status" value="1"/>
</dbReference>
<keyword evidence="3" id="KW-1185">Reference proteome</keyword>
<dbReference type="Gene3D" id="3.40.50.1820">
    <property type="entry name" value="alpha/beta hydrolase"/>
    <property type="match status" value="1"/>
</dbReference>
<evidence type="ECO:0000313" key="2">
    <source>
        <dbReference type="EMBL" id="OQP64487.1"/>
    </source>
</evidence>
<dbReference type="InterPro" id="IPR029058">
    <property type="entry name" value="AB_hydrolase_fold"/>
</dbReference>
<reference evidence="2 3" key="1">
    <citation type="submission" date="2016-03" db="EMBL/GenBank/DDBJ databases">
        <title>Niastella vici sp. nov., isolated from farmland soil.</title>
        <authorList>
            <person name="Chen L."/>
            <person name="Wang D."/>
            <person name="Yang S."/>
            <person name="Wang G."/>
        </authorList>
    </citation>
    <scope>NUCLEOTIDE SEQUENCE [LARGE SCALE GENOMIC DNA]</scope>
    <source>
        <strain evidence="2 3">DJ57</strain>
    </source>
</reference>
<dbReference type="InterPro" id="IPR000073">
    <property type="entry name" value="AB_hydrolase_1"/>
</dbReference>
<dbReference type="PANTHER" id="PTHR43798">
    <property type="entry name" value="MONOACYLGLYCEROL LIPASE"/>
    <property type="match status" value="1"/>
</dbReference>
<feature type="domain" description="AB hydrolase-1" evidence="1">
    <location>
        <begin position="35"/>
        <end position="283"/>
    </location>
</feature>
<dbReference type="InterPro" id="IPR050266">
    <property type="entry name" value="AB_hydrolase_sf"/>
</dbReference>
<dbReference type="PRINTS" id="PR00412">
    <property type="entry name" value="EPOXHYDRLASE"/>
</dbReference>
<dbReference type="EMBL" id="LVYD01000042">
    <property type="protein sequence ID" value="OQP64487.1"/>
    <property type="molecule type" value="Genomic_DNA"/>
</dbReference>
<proteinExistence type="predicted"/>
<dbReference type="InterPro" id="IPR000639">
    <property type="entry name" value="Epox_hydrolase-like"/>
</dbReference>
<comment type="caution">
    <text evidence="2">The sequence shown here is derived from an EMBL/GenBank/DDBJ whole genome shotgun (WGS) entry which is preliminary data.</text>
</comment>
<dbReference type="SUPFAM" id="SSF53474">
    <property type="entry name" value="alpha/beta-Hydrolases"/>
    <property type="match status" value="1"/>
</dbReference>
<dbReference type="GO" id="GO:0003824">
    <property type="term" value="F:catalytic activity"/>
    <property type="evidence" value="ECO:0007669"/>
    <property type="project" value="InterPro"/>
</dbReference>
<dbReference type="NCBIfam" id="NF002938">
    <property type="entry name" value="PRK03592.1"/>
    <property type="match status" value="1"/>
</dbReference>
<name>A0A1V9G1Q3_9BACT</name>
<dbReference type="Pfam" id="PF00561">
    <property type="entry name" value="Abhydrolase_1"/>
    <property type="match status" value="1"/>
</dbReference>
<dbReference type="AlphaFoldDB" id="A0A1V9G1Q3"/>
<dbReference type="OrthoDB" id="9773293at2"/>
<organism evidence="2 3">
    <name type="scientific">Niastella vici</name>
    <dbReference type="NCBI Taxonomy" id="1703345"/>
    <lineage>
        <taxon>Bacteria</taxon>
        <taxon>Pseudomonadati</taxon>
        <taxon>Bacteroidota</taxon>
        <taxon>Chitinophagia</taxon>
        <taxon>Chitinophagales</taxon>
        <taxon>Chitinophagaceae</taxon>
        <taxon>Niastella</taxon>
    </lineage>
</organism>
<protein>
    <submittedName>
        <fullName evidence="2">Haloalkane dehalogenase</fullName>
    </submittedName>
</protein>
<gene>
    <name evidence="2" type="ORF">A3860_19855</name>
</gene>
<dbReference type="Proteomes" id="UP000192796">
    <property type="component" value="Unassembled WGS sequence"/>
</dbReference>
<sequence length="299" mass="34212">MQAAFSANSFAEKKFIEIKGRRMAYIDEGEGEGDPIIFRHGNPTSSYLWRNIMPYCRGLGRLIACDLIGMGDSQKLTSSGPERYSYLEQRSFLFALLEELKLNNNVVLVLHDWGSVLGFDWANQNRSRVQGIVHMEAITIPFKWDEFEPNVRDLFRALRSPAGEELILKNNVFVEKVLTGGIFRELSDAEKLEYRRPYLNEGEDRRPTLSFPRQFPLDGEPQEVANVVAEYGNWLKQSPVPKLWIHGNPGALENDSVRKFCSTWPNQTEITVKGKHFLQEDSPMEIGEAIAAFVKKLRQ</sequence>